<evidence type="ECO:0000313" key="2">
    <source>
        <dbReference type="Proteomes" id="UP000183339"/>
    </source>
</evidence>
<name>A0A1I0EYK0_9PROT</name>
<evidence type="ECO:0000313" key="1">
    <source>
        <dbReference type="EMBL" id="SET50619.1"/>
    </source>
</evidence>
<sequence length="55" mass="5965">MVQDLDANGTCNAVIHYYGSITGDSIPASEYTLLSHPSFLLMKLKTSSPAKFNES</sequence>
<dbReference type="AlphaFoldDB" id="A0A1I0EYK0"/>
<gene>
    <name evidence="1" type="ORF">SAMN05216412_107142</name>
</gene>
<dbReference type="EMBL" id="FOHI01000007">
    <property type="protein sequence ID" value="SET50619.1"/>
    <property type="molecule type" value="Genomic_DNA"/>
</dbReference>
<protein>
    <submittedName>
        <fullName evidence="1">Uncharacterized protein</fullName>
    </submittedName>
</protein>
<organism evidence="1 2">
    <name type="scientific">Nitrosospira multiformis</name>
    <dbReference type="NCBI Taxonomy" id="1231"/>
    <lineage>
        <taxon>Bacteria</taxon>
        <taxon>Pseudomonadati</taxon>
        <taxon>Pseudomonadota</taxon>
        <taxon>Betaproteobacteria</taxon>
        <taxon>Nitrosomonadales</taxon>
        <taxon>Nitrosomonadaceae</taxon>
        <taxon>Nitrosospira</taxon>
    </lineage>
</organism>
<accession>A0A1I0EYK0</accession>
<proteinExistence type="predicted"/>
<dbReference type="Proteomes" id="UP000183339">
    <property type="component" value="Unassembled WGS sequence"/>
</dbReference>
<reference evidence="1 2" key="1">
    <citation type="submission" date="2016-10" db="EMBL/GenBank/DDBJ databases">
        <authorList>
            <person name="de Groot N.N."/>
        </authorList>
    </citation>
    <scope>NUCLEOTIDE SEQUENCE [LARGE SCALE GENOMIC DNA]</scope>
    <source>
        <strain evidence="1 2">Nl7</strain>
    </source>
</reference>